<sequence>MFHPSAATDTLQGRAIEKINKLWGEEHRGWDSYRNIGIPVCKKKYKPFDFTIQRRNEVTGEVEIKVVRLYGCHAHSNIRKAVIERHGERRGWEPFGQWSLTKAKVAARRESKRLNAQRNSSDSSDSSSGYDSSVSASSSEEETASPSFCVIKDDFQGQQPWLTLCNNGACNWKLRGKYDDIREELSEEMLCRPVGR</sequence>
<feature type="compositionally biased region" description="Low complexity" evidence="1">
    <location>
        <begin position="120"/>
        <end position="138"/>
    </location>
</feature>
<protein>
    <submittedName>
        <fullName evidence="2">Uncharacterized protein</fullName>
    </submittedName>
</protein>
<evidence type="ECO:0000313" key="2">
    <source>
        <dbReference type="EMBL" id="KAK1745807.1"/>
    </source>
</evidence>
<reference evidence="2" key="1">
    <citation type="submission" date="2023-06" db="EMBL/GenBank/DDBJ databases">
        <title>Survivors Of The Sea: Transcriptome response of Skeletonema marinoi to long-term dormancy.</title>
        <authorList>
            <person name="Pinder M.I.M."/>
            <person name="Kourtchenko O."/>
            <person name="Robertson E.K."/>
            <person name="Larsson T."/>
            <person name="Maumus F."/>
            <person name="Osuna-Cruz C.M."/>
            <person name="Vancaester E."/>
            <person name="Stenow R."/>
            <person name="Vandepoele K."/>
            <person name="Ploug H."/>
            <person name="Bruchert V."/>
            <person name="Godhe A."/>
            <person name="Topel M."/>
        </authorList>
    </citation>
    <scope>NUCLEOTIDE SEQUENCE</scope>
    <source>
        <strain evidence="2">R05AC</strain>
    </source>
</reference>
<accession>A0AAD8YIA9</accession>
<gene>
    <name evidence="2" type="ORF">QTG54_003731</name>
</gene>
<proteinExistence type="predicted"/>
<organism evidence="2 3">
    <name type="scientific">Skeletonema marinoi</name>
    <dbReference type="NCBI Taxonomy" id="267567"/>
    <lineage>
        <taxon>Eukaryota</taxon>
        <taxon>Sar</taxon>
        <taxon>Stramenopiles</taxon>
        <taxon>Ochrophyta</taxon>
        <taxon>Bacillariophyta</taxon>
        <taxon>Coscinodiscophyceae</taxon>
        <taxon>Thalassiosirophycidae</taxon>
        <taxon>Thalassiosirales</taxon>
        <taxon>Skeletonemataceae</taxon>
        <taxon>Skeletonema</taxon>
        <taxon>Skeletonema marinoi-dohrnii complex</taxon>
    </lineage>
</organism>
<keyword evidence="3" id="KW-1185">Reference proteome</keyword>
<evidence type="ECO:0000256" key="1">
    <source>
        <dbReference type="SAM" id="MobiDB-lite"/>
    </source>
</evidence>
<evidence type="ECO:0000313" key="3">
    <source>
        <dbReference type="Proteomes" id="UP001224775"/>
    </source>
</evidence>
<dbReference type="AlphaFoldDB" id="A0AAD8YIA9"/>
<dbReference type="Proteomes" id="UP001224775">
    <property type="component" value="Unassembled WGS sequence"/>
</dbReference>
<name>A0AAD8YIA9_9STRA</name>
<comment type="caution">
    <text evidence="2">The sequence shown here is derived from an EMBL/GenBank/DDBJ whole genome shotgun (WGS) entry which is preliminary data.</text>
</comment>
<dbReference type="EMBL" id="JATAAI010000005">
    <property type="protein sequence ID" value="KAK1745807.1"/>
    <property type="molecule type" value="Genomic_DNA"/>
</dbReference>
<feature type="region of interest" description="Disordered" evidence="1">
    <location>
        <begin position="109"/>
        <end position="139"/>
    </location>
</feature>